<evidence type="ECO:0000313" key="5">
    <source>
        <dbReference type="Proteomes" id="UP000093592"/>
    </source>
</evidence>
<evidence type="ECO:0000313" key="4">
    <source>
        <dbReference type="EMBL" id="OBI41115.1"/>
    </source>
</evidence>
<dbReference type="PANTHER" id="PTHR30137:SF8">
    <property type="entry name" value="BLR5498 PROTEIN"/>
    <property type="match status" value="1"/>
</dbReference>
<sequence>MFTLRFDMRAPDVGASTSDLYAAAIEMCSWAETRGAVAAVLSEHHGADDGHLPTPLILASAIAARTRRLAIMLAAVVIPFWDPVRLAEEISVLDIISNGRVSYAFGIGHRSEEYEHFGVDMRQRGRLADERLALLLELLRGGSVTRERRRIHVTPPCATNGGPLIMIAGGSRAAAKRAARHGLGFIAQANPPGLKEFYESACRAHGNEPGVSQFPDGSAPTTVFVAGDPERAWEELGPYLLHDAMTAAAYRHGDIAVASISRAENVAQLRETPGPYRVFTPGEAIDYVRGGRSLPLLPLCAGLPPDLAWPYLERAVAAAADAQASSDPD</sequence>
<dbReference type="OrthoDB" id="3209103at2"/>
<dbReference type="Pfam" id="PF00296">
    <property type="entry name" value="Bac_luciferase"/>
    <property type="match status" value="1"/>
</dbReference>
<keyword evidence="2" id="KW-0503">Monooxygenase</keyword>
<protein>
    <submittedName>
        <fullName evidence="4">Luciferase</fullName>
    </submittedName>
</protein>
<dbReference type="Gene3D" id="3.20.20.30">
    <property type="entry name" value="Luciferase-like domain"/>
    <property type="match status" value="1"/>
</dbReference>
<dbReference type="GO" id="GO:0005829">
    <property type="term" value="C:cytosol"/>
    <property type="evidence" value="ECO:0007669"/>
    <property type="project" value="TreeGrafter"/>
</dbReference>
<dbReference type="RefSeq" id="WP_065016150.1">
    <property type="nucleotide sequence ID" value="NZ_LZKJ01000185.1"/>
</dbReference>
<dbReference type="InterPro" id="IPR036661">
    <property type="entry name" value="Luciferase-like_sf"/>
</dbReference>
<accession>A0A1A2YSY4</accession>
<proteinExistence type="predicted"/>
<dbReference type="InterPro" id="IPR011251">
    <property type="entry name" value="Luciferase-like_dom"/>
</dbReference>
<reference evidence="5" key="1">
    <citation type="submission" date="2016-06" db="EMBL/GenBank/DDBJ databases">
        <authorList>
            <person name="Sutton G."/>
            <person name="Brinkac L."/>
            <person name="Sanka R."/>
            <person name="Adams M."/>
            <person name="Lau E."/>
            <person name="Sam S."/>
            <person name="Sreng N."/>
            <person name="Him V."/>
            <person name="Kerleguer A."/>
            <person name="Cheng S."/>
        </authorList>
    </citation>
    <scope>NUCLEOTIDE SEQUENCE [LARGE SCALE GENOMIC DNA]</scope>
    <source>
        <strain evidence="5">E861</strain>
    </source>
</reference>
<dbReference type="Proteomes" id="UP000093592">
    <property type="component" value="Unassembled WGS sequence"/>
</dbReference>
<gene>
    <name evidence="4" type="ORF">A5707_07925</name>
</gene>
<evidence type="ECO:0000256" key="2">
    <source>
        <dbReference type="ARBA" id="ARBA00023033"/>
    </source>
</evidence>
<dbReference type="GO" id="GO:0016705">
    <property type="term" value="F:oxidoreductase activity, acting on paired donors, with incorporation or reduction of molecular oxygen"/>
    <property type="evidence" value="ECO:0007669"/>
    <property type="project" value="InterPro"/>
</dbReference>
<dbReference type="PANTHER" id="PTHR30137">
    <property type="entry name" value="LUCIFERASE-LIKE MONOOXYGENASE"/>
    <property type="match status" value="1"/>
</dbReference>
<name>A0A1A2YSY4_9MYCO</name>
<dbReference type="AlphaFoldDB" id="A0A1A2YSY4"/>
<dbReference type="InterPro" id="IPR050766">
    <property type="entry name" value="Bact_Lucif_Oxidored"/>
</dbReference>
<dbReference type="SUPFAM" id="SSF51679">
    <property type="entry name" value="Bacterial luciferase-like"/>
    <property type="match status" value="1"/>
</dbReference>
<organism evidence="4 5">
    <name type="scientific">Mycobacterium kyorinense</name>
    <dbReference type="NCBI Taxonomy" id="487514"/>
    <lineage>
        <taxon>Bacteria</taxon>
        <taxon>Bacillati</taxon>
        <taxon>Actinomycetota</taxon>
        <taxon>Actinomycetes</taxon>
        <taxon>Mycobacteriales</taxon>
        <taxon>Mycobacteriaceae</taxon>
        <taxon>Mycobacterium</taxon>
    </lineage>
</organism>
<evidence type="ECO:0000256" key="1">
    <source>
        <dbReference type="ARBA" id="ARBA00023002"/>
    </source>
</evidence>
<evidence type="ECO:0000259" key="3">
    <source>
        <dbReference type="Pfam" id="PF00296"/>
    </source>
</evidence>
<keyword evidence="1" id="KW-0560">Oxidoreductase</keyword>
<dbReference type="EMBL" id="LZKJ01000185">
    <property type="protein sequence ID" value="OBI41115.1"/>
    <property type="molecule type" value="Genomic_DNA"/>
</dbReference>
<feature type="domain" description="Luciferase-like" evidence="3">
    <location>
        <begin position="19"/>
        <end position="260"/>
    </location>
</feature>
<dbReference type="GO" id="GO:0004497">
    <property type="term" value="F:monooxygenase activity"/>
    <property type="evidence" value="ECO:0007669"/>
    <property type="project" value="UniProtKB-KW"/>
</dbReference>
<comment type="caution">
    <text evidence="4">The sequence shown here is derived from an EMBL/GenBank/DDBJ whole genome shotgun (WGS) entry which is preliminary data.</text>
</comment>